<dbReference type="InterPro" id="IPR002172">
    <property type="entry name" value="LDrepeatLR_classA_rpt"/>
</dbReference>
<dbReference type="SUPFAM" id="SSF57196">
    <property type="entry name" value="EGF/Laminin"/>
    <property type="match status" value="1"/>
</dbReference>
<keyword evidence="10" id="KW-0472">Membrane</keyword>
<accession>A0A9X0A3T8</accession>
<dbReference type="Gene3D" id="2.40.10.10">
    <property type="entry name" value="Trypsin-like serine proteases"/>
    <property type="match status" value="2"/>
</dbReference>
<dbReference type="FunFam" id="2.10.25.10:FF:000240">
    <property type="entry name" value="Vitamin K-dependent protein S"/>
    <property type="match status" value="3"/>
</dbReference>
<dbReference type="InterPro" id="IPR009030">
    <property type="entry name" value="Growth_fac_rcpt_cys_sf"/>
</dbReference>
<dbReference type="InterPro" id="IPR000742">
    <property type="entry name" value="EGF"/>
</dbReference>
<dbReference type="PANTHER" id="PTHR47333">
    <property type="entry name" value="VON WILLEBRAND FACTOR C AND EGF DOMAIN-CONTAINING PROTEIN"/>
    <property type="match status" value="1"/>
</dbReference>
<dbReference type="Pfam" id="PF14670">
    <property type="entry name" value="FXa_inhibition"/>
    <property type="match status" value="2"/>
</dbReference>
<keyword evidence="4 13" id="KW-0245">EGF-like domain</keyword>
<dbReference type="FunFam" id="2.10.25.10:FF:000037">
    <property type="entry name" value="Signal peptide, CUB domain and EGF-like domain-containing 2"/>
    <property type="match status" value="1"/>
</dbReference>
<dbReference type="InterPro" id="IPR001881">
    <property type="entry name" value="EGF-like_Ca-bd_dom"/>
</dbReference>
<evidence type="ECO:0000256" key="1">
    <source>
        <dbReference type="ARBA" id="ARBA00004498"/>
    </source>
</evidence>
<dbReference type="InterPro" id="IPR000152">
    <property type="entry name" value="EGF-type_Asp/Asn_hydroxyl_site"/>
</dbReference>
<keyword evidence="6" id="KW-0812">Transmembrane</keyword>
<evidence type="ECO:0000256" key="6">
    <source>
        <dbReference type="ARBA" id="ARBA00022692"/>
    </source>
</evidence>
<feature type="domain" description="CUB" evidence="16">
    <location>
        <begin position="34"/>
        <end position="147"/>
    </location>
</feature>
<keyword evidence="10" id="KW-1133">Transmembrane helix</keyword>
<dbReference type="AlphaFoldDB" id="A0A9X0A3T8"/>
<keyword evidence="9" id="KW-0106">Calcium</keyword>
<dbReference type="FunFam" id="2.40.10.10:FF:000054">
    <property type="entry name" value="Complement C1r subcomponent"/>
    <property type="match status" value="1"/>
</dbReference>
<evidence type="ECO:0000256" key="8">
    <source>
        <dbReference type="ARBA" id="ARBA00022737"/>
    </source>
</evidence>
<dbReference type="InterPro" id="IPR052080">
    <property type="entry name" value="vWF_C/EGF_Fibrillin"/>
</dbReference>
<evidence type="ECO:0000313" key="20">
    <source>
        <dbReference type="Proteomes" id="UP001163046"/>
    </source>
</evidence>
<feature type="disulfide bond" evidence="14">
    <location>
        <begin position="208"/>
        <end position="220"/>
    </location>
</feature>
<dbReference type="PROSITE" id="PS50068">
    <property type="entry name" value="LDLRA_2"/>
    <property type="match status" value="2"/>
</dbReference>
<dbReference type="FunFam" id="4.10.400.10:FF:000034">
    <property type="entry name" value="Low-density lipoprotein receptor-related protein 2"/>
    <property type="match status" value="1"/>
</dbReference>
<evidence type="ECO:0000256" key="3">
    <source>
        <dbReference type="ARBA" id="ARBA00022530"/>
    </source>
</evidence>
<dbReference type="Gene3D" id="2.10.25.10">
    <property type="entry name" value="Laminin"/>
    <property type="match status" value="9"/>
</dbReference>
<dbReference type="CDD" id="cd00112">
    <property type="entry name" value="LDLa"/>
    <property type="match status" value="2"/>
</dbReference>
<feature type="disulfide bond" evidence="14">
    <location>
        <begin position="227"/>
        <end position="242"/>
    </location>
</feature>
<keyword evidence="8" id="KW-0677">Repeat</keyword>
<dbReference type="InterPro" id="IPR043504">
    <property type="entry name" value="Peptidase_S1_PA_chymotrypsin"/>
</dbReference>
<organism evidence="19 20">
    <name type="scientific">Desmophyllum pertusum</name>
    <dbReference type="NCBI Taxonomy" id="174260"/>
    <lineage>
        <taxon>Eukaryota</taxon>
        <taxon>Metazoa</taxon>
        <taxon>Cnidaria</taxon>
        <taxon>Anthozoa</taxon>
        <taxon>Hexacorallia</taxon>
        <taxon>Scleractinia</taxon>
        <taxon>Caryophylliina</taxon>
        <taxon>Caryophylliidae</taxon>
        <taxon>Desmophyllum</taxon>
    </lineage>
</organism>
<dbReference type="PROSITE" id="PS01187">
    <property type="entry name" value="EGF_CA"/>
    <property type="match status" value="3"/>
</dbReference>
<feature type="disulfide bond" evidence="14">
    <location>
        <begin position="172"/>
        <end position="184"/>
    </location>
</feature>
<dbReference type="Pfam" id="PF00431">
    <property type="entry name" value="CUB"/>
    <property type="match status" value="1"/>
</dbReference>
<dbReference type="InterPro" id="IPR023415">
    <property type="entry name" value="LDLR_class-A_CS"/>
</dbReference>
<evidence type="ECO:0000256" key="10">
    <source>
        <dbReference type="ARBA" id="ARBA00022989"/>
    </source>
</evidence>
<dbReference type="SUPFAM" id="SSF50494">
    <property type="entry name" value="Trypsin-like serine proteases"/>
    <property type="match status" value="1"/>
</dbReference>
<keyword evidence="5" id="KW-0768">Sushi</keyword>
<keyword evidence="2" id="KW-0964">Secreted</keyword>
<dbReference type="SMART" id="SM00020">
    <property type="entry name" value="Tryp_SPc"/>
    <property type="match status" value="1"/>
</dbReference>
<proteinExistence type="predicted"/>
<reference evidence="19" key="1">
    <citation type="submission" date="2023-01" db="EMBL/GenBank/DDBJ databases">
        <title>Genome assembly of the deep-sea coral Lophelia pertusa.</title>
        <authorList>
            <person name="Herrera S."/>
            <person name="Cordes E."/>
        </authorList>
    </citation>
    <scope>NUCLEOTIDE SEQUENCE</scope>
    <source>
        <strain evidence="19">USNM1676648</strain>
        <tissue evidence="19">Polyp</tissue>
    </source>
</reference>
<dbReference type="Pfam" id="PF07645">
    <property type="entry name" value="EGF_CA"/>
    <property type="match status" value="6"/>
</dbReference>
<evidence type="ECO:0000313" key="19">
    <source>
        <dbReference type="EMBL" id="KAJ7392947.1"/>
    </source>
</evidence>
<evidence type="ECO:0000256" key="7">
    <source>
        <dbReference type="ARBA" id="ARBA00022729"/>
    </source>
</evidence>
<dbReference type="FunFam" id="2.40.10.10:FF:000068">
    <property type="entry name" value="transmembrane protease serine 2"/>
    <property type="match status" value="1"/>
</dbReference>
<dbReference type="Pfam" id="PF00089">
    <property type="entry name" value="Trypsin"/>
    <property type="match status" value="1"/>
</dbReference>
<dbReference type="Pfam" id="PF00057">
    <property type="entry name" value="Ldl_recept_a"/>
    <property type="match status" value="2"/>
</dbReference>
<evidence type="ECO:0000259" key="17">
    <source>
        <dbReference type="PROSITE" id="PS50026"/>
    </source>
</evidence>
<dbReference type="GO" id="GO:0005509">
    <property type="term" value="F:calcium ion binding"/>
    <property type="evidence" value="ECO:0007669"/>
    <property type="project" value="InterPro"/>
</dbReference>
<comment type="subcellular location">
    <subcellularLocation>
        <location evidence="1">Secreted</location>
        <location evidence="1">Extracellular space</location>
        <location evidence="1">Extracellular matrix</location>
    </subcellularLocation>
</comment>
<feature type="disulfide bond" evidence="14">
    <location>
        <begin position="179"/>
        <end position="197"/>
    </location>
</feature>
<dbReference type="FunFam" id="2.10.25.10:FF:000139">
    <property type="entry name" value="Fibulin-1"/>
    <property type="match status" value="1"/>
</dbReference>
<dbReference type="SMART" id="SM00181">
    <property type="entry name" value="EGF"/>
    <property type="match status" value="9"/>
</dbReference>
<evidence type="ECO:0000259" key="18">
    <source>
        <dbReference type="PROSITE" id="PS50240"/>
    </source>
</evidence>
<dbReference type="SUPFAM" id="SSF57424">
    <property type="entry name" value="LDL receptor-like module"/>
    <property type="match status" value="2"/>
</dbReference>
<evidence type="ECO:0000256" key="11">
    <source>
        <dbReference type="ARBA" id="ARBA00023157"/>
    </source>
</evidence>
<keyword evidence="11 14" id="KW-1015">Disulfide bond</keyword>
<dbReference type="InterPro" id="IPR018114">
    <property type="entry name" value="TRYPSIN_HIS"/>
</dbReference>
<dbReference type="FunFam" id="2.60.120.290:FF:000013">
    <property type="entry name" value="Membrane frizzled-related protein"/>
    <property type="match status" value="1"/>
</dbReference>
<evidence type="ECO:0000256" key="12">
    <source>
        <dbReference type="ARBA" id="ARBA00023180"/>
    </source>
</evidence>
<dbReference type="CDD" id="cd00190">
    <property type="entry name" value="Tryp_SPc"/>
    <property type="match status" value="1"/>
</dbReference>
<dbReference type="Proteomes" id="UP001163046">
    <property type="component" value="Unassembled WGS sequence"/>
</dbReference>
<dbReference type="SMART" id="SM00179">
    <property type="entry name" value="EGF_CA"/>
    <property type="match status" value="8"/>
</dbReference>
<dbReference type="InterPro" id="IPR035914">
    <property type="entry name" value="Sperma_CUB_dom_sf"/>
</dbReference>
<dbReference type="InterPro" id="IPR018097">
    <property type="entry name" value="EGF_Ca-bd_CS"/>
</dbReference>
<evidence type="ECO:0000256" key="15">
    <source>
        <dbReference type="SAM" id="SignalP"/>
    </source>
</evidence>
<feature type="domain" description="EGF-like" evidence="17">
    <location>
        <begin position="336"/>
        <end position="372"/>
    </location>
</feature>
<keyword evidence="3" id="KW-0272">Extracellular matrix</keyword>
<evidence type="ECO:0000256" key="5">
    <source>
        <dbReference type="ARBA" id="ARBA00022659"/>
    </source>
</evidence>
<dbReference type="SMART" id="SM00042">
    <property type="entry name" value="CUB"/>
    <property type="match status" value="1"/>
</dbReference>
<evidence type="ECO:0000259" key="16">
    <source>
        <dbReference type="PROSITE" id="PS01180"/>
    </source>
</evidence>
<evidence type="ECO:0000256" key="14">
    <source>
        <dbReference type="PROSITE-ProRule" id="PRU00124"/>
    </source>
</evidence>
<feature type="domain" description="EGF-like" evidence="17">
    <location>
        <begin position="503"/>
        <end position="544"/>
    </location>
</feature>
<dbReference type="PROSITE" id="PS01180">
    <property type="entry name" value="CUB"/>
    <property type="match status" value="1"/>
</dbReference>
<dbReference type="InterPro" id="IPR001254">
    <property type="entry name" value="Trypsin_dom"/>
</dbReference>
<dbReference type="InterPro" id="IPR000859">
    <property type="entry name" value="CUB_dom"/>
</dbReference>
<dbReference type="CDD" id="cd00054">
    <property type="entry name" value="EGF_CA"/>
    <property type="match status" value="3"/>
</dbReference>
<comment type="caution">
    <text evidence="19">The sequence shown here is derived from an EMBL/GenBank/DDBJ whole genome shotgun (WGS) entry which is preliminary data.</text>
</comment>
<feature type="domain" description="EGF-like" evidence="17">
    <location>
        <begin position="587"/>
        <end position="627"/>
    </location>
</feature>
<dbReference type="FunFam" id="2.10.25.10:FF:000008">
    <property type="entry name" value="Signal peptide, CUB domain, EGF-like 2"/>
    <property type="match status" value="1"/>
</dbReference>
<dbReference type="CDD" id="cd00041">
    <property type="entry name" value="CUB"/>
    <property type="match status" value="1"/>
</dbReference>
<dbReference type="PROSITE" id="PS01186">
    <property type="entry name" value="EGF_2"/>
    <property type="match status" value="6"/>
</dbReference>
<feature type="domain" description="EGF-like" evidence="17">
    <location>
        <begin position="378"/>
        <end position="418"/>
    </location>
</feature>
<dbReference type="PROSITE" id="PS50026">
    <property type="entry name" value="EGF_3"/>
    <property type="match status" value="4"/>
</dbReference>
<keyword evidence="20" id="KW-1185">Reference proteome</keyword>
<comment type="caution">
    <text evidence="13">Lacks conserved residue(s) required for the propagation of feature annotation.</text>
</comment>
<feature type="chain" id="PRO_5040787898" evidence="15">
    <location>
        <begin position="25"/>
        <end position="905"/>
    </location>
</feature>
<feature type="disulfide bond" evidence="14">
    <location>
        <begin position="191"/>
        <end position="206"/>
    </location>
</feature>
<dbReference type="PROSITE" id="PS50240">
    <property type="entry name" value="TRYPSIN_DOM"/>
    <property type="match status" value="1"/>
</dbReference>
<dbReference type="InterPro" id="IPR036055">
    <property type="entry name" value="LDL_receptor-like_sf"/>
</dbReference>
<name>A0A9X0A3T8_9CNID</name>
<dbReference type="InterPro" id="IPR026823">
    <property type="entry name" value="cEGF"/>
</dbReference>
<dbReference type="PROSITE" id="PS00134">
    <property type="entry name" value="TRYPSIN_HIS"/>
    <property type="match status" value="1"/>
</dbReference>
<evidence type="ECO:0000256" key="2">
    <source>
        <dbReference type="ARBA" id="ARBA00022525"/>
    </source>
</evidence>
<dbReference type="FunFam" id="2.10.25.10:FF:000005">
    <property type="entry name" value="Fibrillin 2"/>
    <property type="match status" value="1"/>
</dbReference>
<evidence type="ECO:0000256" key="4">
    <source>
        <dbReference type="ARBA" id="ARBA00022536"/>
    </source>
</evidence>
<dbReference type="SUPFAM" id="SSF49854">
    <property type="entry name" value="Spermadhesin, CUB domain"/>
    <property type="match status" value="1"/>
</dbReference>
<keyword evidence="12" id="KW-0325">Glycoprotein</keyword>
<sequence length="905" mass="100092">MIGNRVLCMFSLGLQLSLIAISFARQGQRPRTLCGGTYSGREGKIKSPNYPNHYFPNAKCLYKIIVPDGFRVKVKFQNFSVEKAADGACYDYVKVHDGPTPRNSLLGKFCGTLAPFSLFSTSNVVLVRFSSDASKNNKGFQLVYKAELIPRSKAATAPSTAPSVVTTTRRSCPSGQFQCRNGICVDIRRRCDSLDDCGDMSDEQNCPCRSYQLTCANGACVDRRWICDGSDDCGDNSDEQNCNVPTPPSSSMNCSINNGGCEHKCTELYVGKRKNIACTCRRGYTLLLDGKHCDDINECNVNNGDCHQVCINVPGDHVCACNKGYFLTRNKIKCEDINECSNGNGGCNHDCINTAGSFHCRCYPGFEFQTSNKKKCRDINECDINNGGCSHKCLNHAGSYYCQCPTGYKLLSDTKTCVDINECAVNNGGCQHECQNTLGSFMCRCYDGYIEDIMDPSGSMCMDIDECAEGMPACFDCVNTPGSYECKCDPGFLPNKNKTQCIDIDECASQNGGCGEHSCINKYGSYECQCQPGFQFDSIAKRCIDIDECATSDHKGDCDQICKNTPGSYKCICTDGYKLRQEKMCFDIDECAVGADQCQHNCTNTDGSYTCSCKKGFFLSIDGHSCSKKKNLQECGIAPLASKSFPGKWHPKEEPTWPWTAMLHFSVFGDIEGCMATLIDKEWLITAAHCLYLGHRAIPHKHIKVELAAFTRGASHHEPVLHDVSEIVIHKDFDQNRKNLSANIALVRLAKPVNITEEIRPICIPTRMEVGHLLKPGVSRDGVVVGWGKTPEKRVRNTLHEAAVSVEHRHHCQWAKIAYDPRNMICAGYKELQKISCVGDSGSPLMFSLTSSDQTTTKWVLGGIMSWGLSVLPEGCHQDYRYTAYTGVGRYLKWIKFRGKSNRGN</sequence>
<dbReference type="GO" id="GO:0006508">
    <property type="term" value="P:proteolysis"/>
    <property type="evidence" value="ECO:0007669"/>
    <property type="project" value="InterPro"/>
</dbReference>
<dbReference type="SMART" id="SM00192">
    <property type="entry name" value="LDLa"/>
    <property type="match status" value="2"/>
</dbReference>
<keyword evidence="7 15" id="KW-0732">Signal</keyword>
<gene>
    <name evidence="19" type="ORF">OS493_008188</name>
</gene>
<dbReference type="Gene3D" id="2.60.120.290">
    <property type="entry name" value="Spermadhesin, CUB domain"/>
    <property type="match status" value="1"/>
</dbReference>
<dbReference type="Pfam" id="PF12662">
    <property type="entry name" value="cEGF"/>
    <property type="match status" value="1"/>
</dbReference>
<evidence type="ECO:0000256" key="13">
    <source>
        <dbReference type="PROSITE-ProRule" id="PRU00076"/>
    </source>
</evidence>
<dbReference type="EMBL" id="MU825399">
    <property type="protein sequence ID" value="KAJ7392947.1"/>
    <property type="molecule type" value="Genomic_DNA"/>
</dbReference>
<protein>
    <submittedName>
        <fullName evidence="19">Uncharacterized protein</fullName>
    </submittedName>
</protein>
<feature type="disulfide bond" evidence="14">
    <location>
        <begin position="215"/>
        <end position="233"/>
    </location>
</feature>
<dbReference type="PROSITE" id="PS00010">
    <property type="entry name" value="ASX_HYDROXYL"/>
    <property type="match status" value="6"/>
</dbReference>
<dbReference type="GO" id="GO:0005576">
    <property type="term" value="C:extracellular region"/>
    <property type="evidence" value="ECO:0007669"/>
    <property type="project" value="UniProtKB-ARBA"/>
</dbReference>
<dbReference type="PANTHER" id="PTHR47333:SF4">
    <property type="entry name" value="EGF-LIKE DOMAIN-CONTAINING PROTEIN"/>
    <property type="match status" value="1"/>
</dbReference>
<dbReference type="FunFam" id="2.10.25.10:FF:000010">
    <property type="entry name" value="Pro-epidermal growth factor"/>
    <property type="match status" value="1"/>
</dbReference>
<dbReference type="InterPro" id="IPR049883">
    <property type="entry name" value="NOTCH1_EGF-like"/>
</dbReference>
<feature type="signal peptide" evidence="15">
    <location>
        <begin position="1"/>
        <end position="24"/>
    </location>
</feature>
<dbReference type="SUPFAM" id="SSF57184">
    <property type="entry name" value="Growth factor receptor domain"/>
    <property type="match status" value="3"/>
</dbReference>
<dbReference type="PROSITE" id="PS01209">
    <property type="entry name" value="LDLRA_1"/>
    <property type="match status" value="1"/>
</dbReference>
<evidence type="ECO:0000256" key="9">
    <source>
        <dbReference type="ARBA" id="ARBA00022837"/>
    </source>
</evidence>
<dbReference type="PRINTS" id="PR00261">
    <property type="entry name" value="LDLRECEPTOR"/>
</dbReference>
<dbReference type="Gene3D" id="4.10.400.10">
    <property type="entry name" value="Low-density Lipoprotein Receptor"/>
    <property type="match status" value="2"/>
</dbReference>
<dbReference type="GO" id="GO:0004252">
    <property type="term" value="F:serine-type endopeptidase activity"/>
    <property type="evidence" value="ECO:0007669"/>
    <property type="project" value="InterPro"/>
</dbReference>
<feature type="domain" description="Peptidase S1" evidence="18">
    <location>
        <begin position="644"/>
        <end position="900"/>
    </location>
</feature>
<dbReference type="InterPro" id="IPR009003">
    <property type="entry name" value="Peptidase_S1_PA"/>
</dbReference>
<dbReference type="OrthoDB" id="10045365at2759"/>